<dbReference type="AlphaFoldDB" id="Q0A659"/>
<dbReference type="SUPFAM" id="SSF53756">
    <property type="entry name" value="UDP-Glycosyltransferase/glycogen phosphorylase"/>
    <property type="match status" value="1"/>
</dbReference>
<evidence type="ECO:0000256" key="1">
    <source>
        <dbReference type="ARBA" id="ARBA00009481"/>
    </source>
</evidence>
<reference evidence="5" key="1">
    <citation type="submission" date="2006-08" db="EMBL/GenBank/DDBJ databases">
        <title>Complete sequence of Alkalilimnicola ehrilichei MLHE-1.</title>
        <authorList>
            <person name="Copeland A."/>
            <person name="Lucas S."/>
            <person name="Lapidus A."/>
            <person name="Barry K."/>
            <person name="Detter J.C."/>
            <person name="Glavina del Rio T."/>
            <person name="Hammon N."/>
            <person name="Israni S."/>
            <person name="Dalin E."/>
            <person name="Tice H."/>
            <person name="Pitluck S."/>
            <person name="Sims D."/>
            <person name="Brettin T."/>
            <person name="Bruce D."/>
            <person name="Han C."/>
            <person name="Tapia R."/>
            <person name="Gilna P."/>
            <person name="Schmutz J."/>
            <person name="Larimer F."/>
            <person name="Land M."/>
            <person name="Hauser L."/>
            <person name="Kyrpides N."/>
            <person name="Mikhailova N."/>
            <person name="Oremland R.S."/>
            <person name="Hoeft S.E."/>
            <person name="Switzer-Blum J."/>
            <person name="Kulp T."/>
            <person name="King G."/>
            <person name="Tabita R."/>
            <person name="Witte B."/>
            <person name="Santini J.M."/>
            <person name="Basu P."/>
            <person name="Hollibaugh J.T."/>
            <person name="Xie G."/>
            <person name="Stolz J.F."/>
            <person name="Richardson P."/>
        </authorList>
    </citation>
    <scope>NUCLEOTIDE SEQUENCE [LARGE SCALE GENOMIC DNA]</scope>
    <source>
        <strain evidence="5">ATCC BAA-1101 / DSM 17681 / MLHE-1</strain>
    </source>
</reference>
<dbReference type="CAZy" id="GT4">
    <property type="family name" value="Glycosyltransferase Family 4"/>
</dbReference>
<dbReference type="Gene3D" id="3.40.50.2000">
    <property type="entry name" value="Glycogen Phosphorylase B"/>
    <property type="match status" value="2"/>
</dbReference>
<protein>
    <submittedName>
        <fullName evidence="4">Glycosyl transferase, group 1</fullName>
    </submittedName>
</protein>
<evidence type="ECO:0000256" key="2">
    <source>
        <dbReference type="ARBA" id="ARBA00022676"/>
    </source>
</evidence>
<dbReference type="CDD" id="cd03801">
    <property type="entry name" value="GT4_PimA-like"/>
    <property type="match status" value="1"/>
</dbReference>
<keyword evidence="5" id="KW-1185">Reference proteome</keyword>
<dbReference type="HOGENOM" id="CLU_062433_0_0_6"/>
<name>Q0A659_ALKEH</name>
<evidence type="ECO:0000313" key="5">
    <source>
        <dbReference type="Proteomes" id="UP000001962"/>
    </source>
</evidence>
<evidence type="ECO:0000313" key="4">
    <source>
        <dbReference type="EMBL" id="ABI57678.1"/>
    </source>
</evidence>
<dbReference type="PANTHER" id="PTHR12526:SF640">
    <property type="entry name" value="COLANIC ACID BIOSYNTHESIS GLYCOSYLTRANSFERASE WCAL-RELATED"/>
    <property type="match status" value="1"/>
</dbReference>
<dbReference type="EMBL" id="CP000453">
    <property type="protein sequence ID" value="ABI57678.1"/>
    <property type="molecule type" value="Genomic_DNA"/>
</dbReference>
<dbReference type="RefSeq" id="WP_011630071.1">
    <property type="nucleotide sequence ID" value="NC_008340.1"/>
</dbReference>
<comment type="similarity">
    <text evidence="1">Belongs to the glycosyltransferase group 1 family. Glycosyltransferase 4 subfamily.</text>
</comment>
<dbReference type="Proteomes" id="UP000001962">
    <property type="component" value="Chromosome"/>
</dbReference>
<dbReference type="OrthoDB" id="9802525at2"/>
<sequence length="359" mass="40110">MKVTLLSKYSRLGASSRLRSLQYLPALEAAGINVTVCPLFDDDYLEGLYSGQGRSVGSVARRFATRVRDLRESAHADLLWLEYEALPYLPHWLEHALMPRALPYVVDYDDAVFHNYDLSGRAWVRRLLGRKIDRVMARAATVICGNDYLAARARQAGAGRIEYLPTVVDTDRYPFTRRPGNAEPVIGWIGSPSTQHYVTELAPILERIGEKHGARLVLVGARPDVAEWFRNLPVEVVPWSEDTEADQVARFDIGIMPLPDGPWERGKCGYKLIQYMACGKPVIASPVGVNMRIVQDWNCGLLADDHEQWFRALDRLLGDPSERETFGATGREAVEAHYSLQAQAPRLAVALREAAGGKP</sequence>
<proteinExistence type="inferred from homology"/>
<dbReference type="eggNOG" id="COG0438">
    <property type="taxonomic scope" value="Bacteria"/>
</dbReference>
<gene>
    <name evidence="4" type="ordered locus">Mlg_2338</name>
</gene>
<keyword evidence="3 4" id="KW-0808">Transferase</keyword>
<keyword evidence="2" id="KW-0328">Glycosyltransferase</keyword>
<accession>Q0A659</accession>
<dbReference type="PANTHER" id="PTHR12526">
    <property type="entry name" value="GLYCOSYLTRANSFERASE"/>
    <property type="match status" value="1"/>
</dbReference>
<dbReference type="GO" id="GO:0016757">
    <property type="term" value="F:glycosyltransferase activity"/>
    <property type="evidence" value="ECO:0007669"/>
    <property type="project" value="UniProtKB-KW"/>
</dbReference>
<dbReference type="Pfam" id="PF13692">
    <property type="entry name" value="Glyco_trans_1_4"/>
    <property type="match status" value="1"/>
</dbReference>
<organism evidence="4 5">
    <name type="scientific">Alkalilimnicola ehrlichii (strain ATCC BAA-1101 / DSM 17681 / MLHE-1)</name>
    <dbReference type="NCBI Taxonomy" id="187272"/>
    <lineage>
        <taxon>Bacteria</taxon>
        <taxon>Pseudomonadati</taxon>
        <taxon>Pseudomonadota</taxon>
        <taxon>Gammaproteobacteria</taxon>
        <taxon>Chromatiales</taxon>
        <taxon>Ectothiorhodospiraceae</taxon>
        <taxon>Alkalilimnicola</taxon>
    </lineage>
</organism>
<dbReference type="KEGG" id="aeh:Mlg_2338"/>
<evidence type="ECO:0000256" key="3">
    <source>
        <dbReference type="ARBA" id="ARBA00022679"/>
    </source>
</evidence>